<evidence type="ECO:0000313" key="2">
    <source>
        <dbReference type="EMBL" id="PHQ38410.1"/>
    </source>
</evidence>
<dbReference type="Proteomes" id="UP000222824">
    <property type="component" value="Unassembled WGS sequence"/>
</dbReference>
<dbReference type="RefSeq" id="WP_099255808.1">
    <property type="nucleotide sequence ID" value="NZ_NHOA01000104.1"/>
</dbReference>
<dbReference type="OrthoDB" id="317850at2157"/>
<reference evidence="2 3" key="1">
    <citation type="journal article" date="2014" name="Front. Microbiol.">
        <title>Population and genomic analysis of the genus Halorubrum.</title>
        <authorList>
            <person name="Fullmer M.S."/>
            <person name="Soucy S.M."/>
            <person name="Swithers K.S."/>
            <person name="Makkay A.M."/>
            <person name="Wheeler R."/>
            <person name="Ventosa A."/>
            <person name="Gogarten J.P."/>
            <person name="Papke R.T."/>
        </authorList>
    </citation>
    <scope>NUCLEOTIDE SEQUENCE [LARGE SCALE GENOMIC DNA]</scope>
    <source>
        <strain evidence="2 3">C49</strain>
    </source>
</reference>
<dbReference type="AlphaFoldDB" id="A0A2G1WHF5"/>
<protein>
    <recommendedName>
        <fullName evidence="4">DUF2795 domain-containing protein</fullName>
    </recommendedName>
</protein>
<gene>
    <name evidence="2" type="ORF">DJ69_11805</name>
</gene>
<evidence type="ECO:0000313" key="3">
    <source>
        <dbReference type="Proteomes" id="UP000222824"/>
    </source>
</evidence>
<feature type="region of interest" description="Disordered" evidence="1">
    <location>
        <begin position="86"/>
        <end position="113"/>
    </location>
</feature>
<organism evidence="2 3">
    <name type="scientific">Halorubrum persicum</name>
    <dbReference type="NCBI Taxonomy" id="1383844"/>
    <lineage>
        <taxon>Archaea</taxon>
        <taxon>Methanobacteriati</taxon>
        <taxon>Methanobacteriota</taxon>
        <taxon>Stenosarchaea group</taxon>
        <taxon>Halobacteria</taxon>
        <taxon>Halobacteriales</taxon>
        <taxon>Haloferacaceae</taxon>
        <taxon>Halorubrum</taxon>
    </lineage>
</organism>
<sequence length="113" mass="12602">MSNDNEDQARAYGVTFGPLKRALREHRYPVTTGELIEQYGGFELATAAGERRLEAALQSCDATTFAEPWEVRDAILSGLDDEAVIGYHGDPAERDERDDPEIDRAGDWSRLSE</sequence>
<comment type="caution">
    <text evidence="2">The sequence shown here is derived from an EMBL/GenBank/DDBJ whole genome shotgun (WGS) entry which is preliminary data.</text>
</comment>
<proteinExistence type="predicted"/>
<keyword evidence="3" id="KW-1185">Reference proteome</keyword>
<name>A0A2G1WHF5_9EURY</name>
<evidence type="ECO:0008006" key="4">
    <source>
        <dbReference type="Google" id="ProtNLM"/>
    </source>
</evidence>
<evidence type="ECO:0000256" key="1">
    <source>
        <dbReference type="SAM" id="MobiDB-lite"/>
    </source>
</evidence>
<feature type="compositionally biased region" description="Basic and acidic residues" evidence="1">
    <location>
        <begin position="90"/>
        <end position="113"/>
    </location>
</feature>
<dbReference type="EMBL" id="NHOA01000104">
    <property type="protein sequence ID" value="PHQ38410.1"/>
    <property type="molecule type" value="Genomic_DNA"/>
</dbReference>
<dbReference type="InterPro" id="IPR043899">
    <property type="entry name" value="DUF5789"/>
</dbReference>
<dbReference type="Pfam" id="PF19102">
    <property type="entry name" value="DUF5789"/>
    <property type="match status" value="1"/>
</dbReference>
<accession>A0A2G1WHF5</accession>